<evidence type="ECO:0000256" key="3">
    <source>
        <dbReference type="ARBA" id="ARBA00022840"/>
    </source>
</evidence>
<dbReference type="InterPro" id="IPR002611">
    <property type="entry name" value="IstB_ATP-bd"/>
</dbReference>
<dbReference type="Pfam" id="PF01695">
    <property type="entry name" value="IstB_IS21"/>
    <property type="match status" value="1"/>
</dbReference>
<proteinExistence type="inferred from homology"/>
<dbReference type="PIRSF" id="PIRSF003073">
    <property type="entry name" value="DNAC_TnpB_IstB"/>
    <property type="match status" value="1"/>
</dbReference>
<keyword evidence="2" id="KW-0547">Nucleotide-binding</keyword>
<reference evidence="6" key="1">
    <citation type="journal article" date="2019" name="Int. J. Syst. Evol. Microbiol.">
        <title>The Global Catalogue of Microorganisms (GCM) 10K type strain sequencing project: providing services to taxonomists for standard genome sequencing and annotation.</title>
        <authorList>
            <consortium name="The Broad Institute Genomics Platform"/>
            <consortium name="The Broad Institute Genome Sequencing Center for Infectious Disease"/>
            <person name="Wu L."/>
            <person name="Ma J."/>
        </authorList>
    </citation>
    <scope>NUCLEOTIDE SEQUENCE [LARGE SCALE GENOMIC DNA]</scope>
    <source>
        <strain evidence="6">CGMCC 1.13574</strain>
    </source>
</reference>
<dbReference type="NCBIfam" id="NF038214">
    <property type="entry name" value="IS21_help_AAA"/>
    <property type="match status" value="1"/>
</dbReference>
<evidence type="ECO:0000259" key="4">
    <source>
        <dbReference type="SMART" id="SM00382"/>
    </source>
</evidence>
<comment type="caution">
    <text evidence="5">The sequence shown here is derived from an EMBL/GenBank/DDBJ whole genome shotgun (WGS) entry which is preliminary data.</text>
</comment>
<dbReference type="InterPro" id="IPR003593">
    <property type="entry name" value="AAA+_ATPase"/>
</dbReference>
<dbReference type="RefSeq" id="WP_386046584.1">
    <property type="nucleotide sequence ID" value="NZ_JBHUIO010000005.1"/>
</dbReference>
<dbReference type="CDD" id="cd00009">
    <property type="entry name" value="AAA"/>
    <property type="match status" value="1"/>
</dbReference>
<sequence>MIIQERLQTAFQQFGWVRIPETLHAHAEEAATHNLTYLEFLDKLLQEELAAKHERYLKTRTRLAKLPYHKTLDQFDFEFQPSIDERRIRDLATLRFVENQENVILLGPPGVGKTHLLVAFAMEAITQRKTVYFTSAHDRVQTLQDAHRTGTIQQKMRAFTKPDLLLIDEIGYRKMDETAAHFVFQIVSERYEKGSIVLTSNKSFGMWGDIFGDTVLATAILARLLHHSSTINIKGESYRVKEKKKAGFFSSENRTDQSDNRSC</sequence>
<dbReference type="SUPFAM" id="SSF52540">
    <property type="entry name" value="P-loop containing nucleoside triphosphate hydrolases"/>
    <property type="match status" value="1"/>
</dbReference>
<dbReference type="PANTHER" id="PTHR30050:SF4">
    <property type="entry name" value="ATP-BINDING PROTEIN RV3427C IN INSERTION SEQUENCE-RELATED"/>
    <property type="match status" value="1"/>
</dbReference>
<feature type="domain" description="AAA+ ATPase" evidence="4">
    <location>
        <begin position="99"/>
        <end position="232"/>
    </location>
</feature>
<protein>
    <submittedName>
        <fullName evidence="5">IS21-like element helper ATPase IstB</fullName>
    </submittedName>
</protein>
<name>A0ABW4ZZE1_9BACL</name>
<comment type="similarity">
    <text evidence="1">Belongs to the IS21/IS1162 putative ATP-binding protein family.</text>
</comment>
<evidence type="ECO:0000256" key="2">
    <source>
        <dbReference type="ARBA" id="ARBA00022741"/>
    </source>
</evidence>
<accession>A0ABW4ZZE1</accession>
<keyword evidence="6" id="KW-1185">Reference proteome</keyword>
<dbReference type="PANTHER" id="PTHR30050">
    <property type="entry name" value="CHROMOSOMAL REPLICATION INITIATOR PROTEIN DNAA"/>
    <property type="match status" value="1"/>
</dbReference>
<dbReference type="Proteomes" id="UP001597343">
    <property type="component" value="Unassembled WGS sequence"/>
</dbReference>
<dbReference type="InterPro" id="IPR027417">
    <property type="entry name" value="P-loop_NTPase"/>
</dbReference>
<evidence type="ECO:0000256" key="1">
    <source>
        <dbReference type="ARBA" id="ARBA00008059"/>
    </source>
</evidence>
<evidence type="ECO:0000313" key="6">
    <source>
        <dbReference type="Proteomes" id="UP001597343"/>
    </source>
</evidence>
<gene>
    <name evidence="5" type="primary">istB</name>
    <name evidence="5" type="ORF">ACFSOY_11140</name>
</gene>
<keyword evidence="3" id="KW-0067">ATP-binding</keyword>
<dbReference type="InterPro" id="IPR028350">
    <property type="entry name" value="DNAC/IstB-like"/>
</dbReference>
<organism evidence="5 6">
    <name type="scientific">Tumebacillus lipolyticus</name>
    <dbReference type="NCBI Taxonomy" id="1280370"/>
    <lineage>
        <taxon>Bacteria</taxon>
        <taxon>Bacillati</taxon>
        <taxon>Bacillota</taxon>
        <taxon>Bacilli</taxon>
        <taxon>Bacillales</taxon>
        <taxon>Alicyclobacillaceae</taxon>
        <taxon>Tumebacillus</taxon>
    </lineage>
</organism>
<dbReference type="InterPro" id="IPR047661">
    <property type="entry name" value="IstB"/>
</dbReference>
<dbReference type="SMART" id="SM00382">
    <property type="entry name" value="AAA"/>
    <property type="match status" value="1"/>
</dbReference>
<evidence type="ECO:0000313" key="5">
    <source>
        <dbReference type="EMBL" id="MFD2170555.1"/>
    </source>
</evidence>
<dbReference type="Gene3D" id="3.40.50.300">
    <property type="entry name" value="P-loop containing nucleotide triphosphate hydrolases"/>
    <property type="match status" value="1"/>
</dbReference>
<dbReference type="EMBL" id="JBHUIO010000005">
    <property type="protein sequence ID" value="MFD2170555.1"/>
    <property type="molecule type" value="Genomic_DNA"/>
</dbReference>